<accession>A0A5M3N1B0</accession>
<dbReference type="Proteomes" id="UP000053558">
    <property type="component" value="Unassembled WGS sequence"/>
</dbReference>
<dbReference type="Gene3D" id="3.80.10.10">
    <property type="entry name" value="Ribonuclease Inhibitor"/>
    <property type="match status" value="1"/>
</dbReference>
<gene>
    <name evidence="1" type="ORF">CONPUDRAFT_162049</name>
</gene>
<dbReference type="EMBL" id="JH711574">
    <property type="protein sequence ID" value="EIW84685.1"/>
    <property type="molecule type" value="Genomic_DNA"/>
</dbReference>
<dbReference type="SUPFAM" id="SSF52047">
    <property type="entry name" value="RNI-like"/>
    <property type="match status" value="1"/>
</dbReference>
<dbReference type="RefSeq" id="XP_007764410.1">
    <property type="nucleotide sequence ID" value="XM_007766220.1"/>
</dbReference>
<name>A0A5M3N1B0_CONPW</name>
<proteinExistence type="predicted"/>
<keyword evidence="2" id="KW-1185">Reference proteome</keyword>
<sequence length="554" mass="62809">MAHILKLNEVELQSFSYDLRHVLQDPQDEEFLRALRYRVNSYCLVCRLLPEMLAEIFAYVAESESSNGRERAIVTITHVCRRWREVALAFPNLWASVSYDEEHPNMEQFWLMYERAKEAKLDVSIKLGSDSDLADEKLEIMQHFLGQLYRIRELSLSLPLWKLLLNGRLPIVVDPLVSGSSSLKHLKLTSYYDALNPTPIQLPELFMNHAPELYSLSLYGCIIRWDSPIFRGLTHLYLSGMPNFSPTADELWNILRGSPALEHLDLSEVLASMEDVEPPPSWNLEAEAIIHLPRIRHMGVSNPSFAAYAQFFSHISIPEDASIFVFARVSDRGLQQLATLPLLSPAFFSYRHAPAGGELKNIKTSVELSLNNSPHIYVDEVYVPIEDGSEMYLPATCGTGKRLFAFFRIADRSASVNPYSSFRTGTPFTNVEELVITQDKAFLHTAPWHDIFTALPQLRAINVRVEEEHFSGLIEALVPTEERGAPVPLLKLLGLWSRSEISQPHHHAERLAEVLEQRAQAGARLDSLKGSWYVVSDSALTKLDQVVGFVERSD</sequence>
<reference evidence="2" key="1">
    <citation type="journal article" date="2012" name="Science">
        <title>The Paleozoic origin of enzymatic lignin decomposition reconstructed from 31 fungal genomes.</title>
        <authorList>
            <person name="Floudas D."/>
            <person name="Binder M."/>
            <person name="Riley R."/>
            <person name="Barry K."/>
            <person name="Blanchette R.A."/>
            <person name="Henrissat B."/>
            <person name="Martinez A.T."/>
            <person name="Otillar R."/>
            <person name="Spatafora J.W."/>
            <person name="Yadav J.S."/>
            <person name="Aerts A."/>
            <person name="Benoit I."/>
            <person name="Boyd A."/>
            <person name="Carlson A."/>
            <person name="Copeland A."/>
            <person name="Coutinho P.M."/>
            <person name="de Vries R.P."/>
            <person name="Ferreira P."/>
            <person name="Findley K."/>
            <person name="Foster B."/>
            <person name="Gaskell J."/>
            <person name="Glotzer D."/>
            <person name="Gorecki P."/>
            <person name="Heitman J."/>
            <person name="Hesse C."/>
            <person name="Hori C."/>
            <person name="Igarashi K."/>
            <person name="Jurgens J.A."/>
            <person name="Kallen N."/>
            <person name="Kersten P."/>
            <person name="Kohler A."/>
            <person name="Kuees U."/>
            <person name="Kumar T.K.A."/>
            <person name="Kuo A."/>
            <person name="LaButti K."/>
            <person name="Larrondo L.F."/>
            <person name="Lindquist E."/>
            <person name="Ling A."/>
            <person name="Lombard V."/>
            <person name="Lucas S."/>
            <person name="Lundell T."/>
            <person name="Martin R."/>
            <person name="McLaughlin D.J."/>
            <person name="Morgenstern I."/>
            <person name="Morin E."/>
            <person name="Murat C."/>
            <person name="Nagy L.G."/>
            <person name="Nolan M."/>
            <person name="Ohm R.A."/>
            <person name="Patyshakuliyeva A."/>
            <person name="Rokas A."/>
            <person name="Ruiz-Duenas F.J."/>
            <person name="Sabat G."/>
            <person name="Salamov A."/>
            <person name="Samejima M."/>
            <person name="Schmutz J."/>
            <person name="Slot J.C."/>
            <person name="St John F."/>
            <person name="Stenlid J."/>
            <person name="Sun H."/>
            <person name="Sun S."/>
            <person name="Syed K."/>
            <person name="Tsang A."/>
            <person name="Wiebenga A."/>
            <person name="Young D."/>
            <person name="Pisabarro A."/>
            <person name="Eastwood D.C."/>
            <person name="Martin F."/>
            <person name="Cullen D."/>
            <person name="Grigoriev I.V."/>
            <person name="Hibbett D.S."/>
        </authorList>
    </citation>
    <scope>NUCLEOTIDE SEQUENCE [LARGE SCALE GENOMIC DNA]</scope>
    <source>
        <strain evidence="2">RWD-64-598 SS2</strain>
    </source>
</reference>
<dbReference type="Gene3D" id="1.20.1280.50">
    <property type="match status" value="1"/>
</dbReference>
<protein>
    <submittedName>
        <fullName evidence="1">Uncharacterized protein</fullName>
    </submittedName>
</protein>
<comment type="caution">
    <text evidence="1">The sequence shown here is derived from an EMBL/GenBank/DDBJ whole genome shotgun (WGS) entry which is preliminary data.</text>
</comment>
<evidence type="ECO:0000313" key="1">
    <source>
        <dbReference type="EMBL" id="EIW84685.1"/>
    </source>
</evidence>
<organism evidence="1 2">
    <name type="scientific">Coniophora puteana (strain RWD-64-598)</name>
    <name type="common">Brown rot fungus</name>
    <dbReference type="NCBI Taxonomy" id="741705"/>
    <lineage>
        <taxon>Eukaryota</taxon>
        <taxon>Fungi</taxon>
        <taxon>Dikarya</taxon>
        <taxon>Basidiomycota</taxon>
        <taxon>Agaricomycotina</taxon>
        <taxon>Agaricomycetes</taxon>
        <taxon>Agaricomycetidae</taxon>
        <taxon>Boletales</taxon>
        <taxon>Coniophorineae</taxon>
        <taxon>Coniophoraceae</taxon>
        <taxon>Coniophora</taxon>
    </lineage>
</organism>
<dbReference type="InterPro" id="IPR032675">
    <property type="entry name" value="LRR_dom_sf"/>
</dbReference>
<evidence type="ECO:0000313" key="2">
    <source>
        <dbReference type="Proteomes" id="UP000053558"/>
    </source>
</evidence>
<dbReference type="OrthoDB" id="2998253at2759"/>
<dbReference type="KEGG" id="cput:CONPUDRAFT_162049"/>
<dbReference type="AlphaFoldDB" id="A0A5M3N1B0"/>
<dbReference type="GeneID" id="19204653"/>